<sequence>SKIRPDFGKTRHDSVFTSLLINSGMSADLPRFISEKEVTERRLRNEAQGIKEEPYDPRSLYDRLQAEKARKQEEYETNAAFKNQIHRLDPDEAEFLAKVEQKKYSAQELAEHEADMLIREAKAANRSVLIKASTERSTSNTVPRRPTPSSSSSALDQRRLMSGIKRSSISNSDRHPKRAHAGSPEPNELLEQVEINPKVTETEITETAPVEARILAGYLPGLDAYTGSSSDSSSDSSTDVEDSAQTLDVIAMTRTKSASSGGE</sequence>
<dbReference type="PANTHER" id="PTHR13495:SF0">
    <property type="entry name" value="PSME3-INTERACTING PROTEIN"/>
    <property type="match status" value="1"/>
</dbReference>
<name>A0A0V0J150_SCHSO</name>
<evidence type="ECO:0000259" key="4">
    <source>
        <dbReference type="Pfam" id="PF10187"/>
    </source>
</evidence>
<dbReference type="InterPro" id="IPR039845">
    <property type="entry name" value="FAM192A"/>
</dbReference>
<proteinExistence type="predicted"/>
<dbReference type="PANTHER" id="PTHR13495">
    <property type="entry name" value="NEFA-INTERACTING NUCLEAR PROTEIN NIP30"/>
    <property type="match status" value="1"/>
</dbReference>
<gene>
    <name evidence="5" type="primary">F192A</name>
    <name evidence="5" type="ORF">TR113984</name>
</gene>
<evidence type="ECO:0000313" key="5">
    <source>
        <dbReference type="EMBL" id="JAP59446.1"/>
    </source>
</evidence>
<evidence type="ECO:0000256" key="3">
    <source>
        <dbReference type="SAM" id="MobiDB-lite"/>
    </source>
</evidence>
<comment type="subcellular location">
    <subcellularLocation>
        <location evidence="1">Nucleus</location>
    </subcellularLocation>
</comment>
<feature type="domain" description="FAM192A/Fyv6 N-terminal" evidence="4">
    <location>
        <begin position="35"/>
        <end position="117"/>
    </location>
</feature>
<feature type="region of interest" description="Disordered" evidence="3">
    <location>
        <begin position="221"/>
        <end position="263"/>
    </location>
</feature>
<evidence type="ECO:0000256" key="2">
    <source>
        <dbReference type="ARBA" id="ARBA00023242"/>
    </source>
</evidence>
<feature type="compositionally biased region" description="Polar residues" evidence="3">
    <location>
        <begin position="254"/>
        <end position="263"/>
    </location>
</feature>
<feature type="compositionally biased region" description="Low complexity" evidence="3">
    <location>
        <begin position="228"/>
        <end position="237"/>
    </location>
</feature>
<evidence type="ECO:0000256" key="1">
    <source>
        <dbReference type="ARBA" id="ARBA00004123"/>
    </source>
</evidence>
<feature type="non-terminal residue" evidence="5">
    <location>
        <position position="1"/>
    </location>
</feature>
<dbReference type="AlphaFoldDB" id="A0A0V0J150"/>
<reference evidence="5" key="1">
    <citation type="submission" date="2016-01" db="EMBL/GenBank/DDBJ databases">
        <title>Reference transcriptome for the parasite Schistocephalus solidus: insights into the molecular evolution of parasitism.</title>
        <authorList>
            <person name="Hebert F.O."/>
            <person name="Grambauer S."/>
            <person name="Barber I."/>
            <person name="Landry C.R."/>
            <person name="Aubin-Horth N."/>
        </authorList>
    </citation>
    <scope>NUCLEOTIDE SEQUENCE</scope>
</reference>
<dbReference type="EMBL" id="GEEE01003779">
    <property type="protein sequence ID" value="JAP59446.1"/>
    <property type="molecule type" value="Transcribed_RNA"/>
</dbReference>
<dbReference type="GO" id="GO:0005634">
    <property type="term" value="C:nucleus"/>
    <property type="evidence" value="ECO:0007669"/>
    <property type="project" value="UniProtKB-SubCell"/>
</dbReference>
<dbReference type="InterPro" id="IPR019331">
    <property type="entry name" value="FAM192A/Fyv6_N"/>
</dbReference>
<dbReference type="Pfam" id="PF10187">
    <property type="entry name" value="FAM192A_Fyv6_N"/>
    <property type="match status" value="1"/>
</dbReference>
<keyword evidence="2" id="KW-0539">Nucleus</keyword>
<feature type="compositionally biased region" description="Low complexity" evidence="3">
    <location>
        <begin position="136"/>
        <end position="153"/>
    </location>
</feature>
<accession>A0A0V0J150</accession>
<protein>
    <submittedName>
        <fullName evidence="5">Protein FAM192A</fullName>
    </submittedName>
</protein>
<feature type="region of interest" description="Disordered" evidence="3">
    <location>
        <begin position="130"/>
        <end position="207"/>
    </location>
</feature>
<organism evidence="5">
    <name type="scientific">Schistocephalus solidus</name>
    <name type="common">Tapeworm</name>
    <dbReference type="NCBI Taxonomy" id="70667"/>
    <lineage>
        <taxon>Eukaryota</taxon>
        <taxon>Metazoa</taxon>
        <taxon>Spiralia</taxon>
        <taxon>Lophotrochozoa</taxon>
        <taxon>Platyhelminthes</taxon>
        <taxon>Cestoda</taxon>
        <taxon>Eucestoda</taxon>
        <taxon>Diphyllobothriidea</taxon>
        <taxon>Diphyllobothriidae</taxon>
        <taxon>Schistocephalus</taxon>
    </lineage>
</organism>